<dbReference type="GO" id="GO:0005524">
    <property type="term" value="F:ATP binding"/>
    <property type="evidence" value="ECO:0007669"/>
    <property type="project" value="UniProtKB-KW"/>
</dbReference>
<dbReference type="InterPro" id="IPR047112">
    <property type="entry name" value="RecG/Mfd"/>
</dbReference>
<evidence type="ECO:0000313" key="10">
    <source>
        <dbReference type="EMBL" id="TRY00320.1"/>
    </source>
</evidence>
<dbReference type="GO" id="GO:0006281">
    <property type="term" value="P:DNA repair"/>
    <property type="evidence" value="ECO:0007669"/>
    <property type="project" value="UniProtKB-KW"/>
</dbReference>
<sequence>MIRDLSLIPGVGPKNLKTFKRHGISNTYDLVTNLPKKYENFSLVDVENLKHLEEATIIGLISAPFYTVKKRVVLTTTTLLVQDKVVKLLIFGRDYISKEFSLNDKVIVKGKYNMFKNEINVTYISKKIDTPNIQPKYQIEHISDRTIQKMIEYVFSNNLVDVFETLPTKFIEHEKLMHRKTAILTMHFPKNETDLEIAQYRFKVEEAFFHLMKYHLSMPPKLKRTPLSYDIGWVKEQISLLPYQLTLDQQEAVNDCFRDFKSDYSMYRLIQGDVGTGKTFVTFIAALGAISAGYQVAFLAPTEILARQHYENFNKHFGHLPSGLLTSSLKDKKETMNRLNSNDVNIVFGTHILSSEAVIFDKLGLVVIDEQHKFGVETRESLIKKSVTGDTIYLSATPIPRSLSLTYFGSLEVSNIKQKPVNTPPIESYLLDDKDISKIIAALKVAGQNNEQSFIVVPAISEGNKSHSIHSVFSILEPHFNPDNFYVIHGQLKYEEIELIMDRFMQNPKGILLSTTIIEVGIDVKNASTIIIMGADNFGLSQLHQLRGRVGRGSIPGKCYFVSSKKDVERLNFLLQTTDGFLLSQYDLKLRGPGVFSSIIQSGYTRFEYLDLNTDLKLLQGIVKDVKYYVENIEKYPYLKKRIFKSNVI</sequence>
<gene>
    <name evidence="10" type="ORF">FNV44_04530</name>
</gene>
<dbReference type="AlphaFoldDB" id="A0A553IJD1"/>
<evidence type="ECO:0000256" key="7">
    <source>
        <dbReference type="ARBA" id="ARBA00023204"/>
    </source>
</evidence>
<protein>
    <submittedName>
        <fullName evidence="10">ATP-dependent DNA helicase RecG</fullName>
    </submittedName>
</protein>
<dbReference type="InterPro" id="IPR012340">
    <property type="entry name" value="NA-bd_OB-fold"/>
</dbReference>
<dbReference type="PROSITE" id="PS51192">
    <property type="entry name" value="HELICASE_ATP_BIND_1"/>
    <property type="match status" value="1"/>
</dbReference>
<reference evidence="10 11" key="1">
    <citation type="submission" date="2019-07" db="EMBL/GenBank/DDBJ databases">
        <title>Genome sequence of Acholeplasma laidlawii strain with increased resistance to erythromycin.</title>
        <authorList>
            <person name="Medvedeva E.S."/>
            <person name="Baranova N.B."/>
            <person name="Siniagina M.N."/>
            <person name="Mouzykantov A."/>
            <person name="Chernova O.A."/>
            <person name="Chernov V.M."/>
        </authorList>
    </citation>
    <scope>NUCLEOTIDE SEQUENCE [LARGE SCALE GENOMIC DNA]</scope>
    <source>
        <strain evidence="10 11">PG8REry</strain>
    </source>
</reference>
<accession>A0A553IJD1</accession>
<evidence type="ECO:0000256" key="4">
    <source>
        <dbReference type="ARBA" id="ARBA00022806"/>
    </source>
</evidence>
<dbReference type="SUPFAM" id="SSF52540">
    <property type="entry name" value="P-loop containing nucleoside triphosphate hydrolases"/>
    <property type="match status" value="2"/>
</dbReference>
<keyword evidence="2" id="KW-0227">DNA damage</keyword>
<dbReference type="GO" id="GO:0016787">
    <property type="term" value="F:hydrolase activity"/>
    <property type="evidence" value="ECO:0007669"/>
    <property type="project" value="UniProtKB-KW"/>
</dbReference>
<feature type="domain" description="Helicase ATP-binding" evidence="8">
    <location>
        <begin position="259"/>
        <end position="416"/>
    </location>
</feature>
<evidence type="ECO:0000256" key="6">
    <source>
        <dbReference type="ARBA" id="ARBA00023125"/>
    </source>
</evidence>
<keyword evidence="5" id="KW-0067">ATP-binding</keyword>
<keyword evidence="7" id="KW-0234">DNA repair</keyword>
<dbReference type="PANTHER" id="PTHR47964:SF1">
    <property type="entry name" value="ATP-DEPENDENT DNA HELICASE HOMOLOG RECG, CHLOROPLASTIC"/>
    <property type="match status" value="1"/>
</dbReference>
<dbReference type="PROSITE" id="PS51194">
    <property type="entry name" value="HELICASE_CTER"/>
    <property type="match status" value="1"/>
</dbReference>
<keyword evidence="6" id="KW-0238">DNA-binding</keyword>
<comment type="caution">
    <text evidence="10">The sequence shown here is derived from an EMBL/GenBank/DDBJ whole genome shotgun (WGS) entry which is preliminary data.</text>
</comment>
<organism evidence="10 11">
    <name type="scientific">Acholeplasma laidlawii</name>
    <dbReference type="NCBI Taxonomy" id="2148"/>
    <lineage>
        <taxon>Bacteria</taxon>
        <taxon>Bacillati</taxon>
        <taxon>Mycoplasmatota</taxon>
        <taxon>Mollicutes</taxon>
        <taxon>Acholeplasmatales</taxon>
        <taxon>Acholeplasmataceae</taxon>
        <taxon>Acholeplasma</taxon>
    </lineage>
</organism>
<evidence type="ECO:0000313" key="11">
    <source>
        <dbReference type="Proteomes" id="UP000315938"/>
    </source>
</evidence>
<dbReference type="InterPro" id="IPR033454">
    <property type="entry name" value="RecG_wedge"/>
</dbReference>
<dbReference type="SMART" id="SM00487">
    <property type="entry name" value="DEXDc"/>
    <property type="match status" value="1"/>
</dbReference>
<feature type="domain" description="Helicase C-terminal" evidence="9">
    <location>
        <begin position="435"/>
        <end position="594"/>
    </location>
</feature>
<dbReference type="Pfam" id="PF00271">
    <property type="entry name" value="Helicase_C"/>
    <property type="match status" value="1"/>
</dbReference>
<dbReference type="Proteomes" id="UP000315938">
    <property type="component" value="Unassembled WGS sequence"/>
</dbReference>
<dbReference type="Pfam" id="PF00270">
    <property type="entry name" value="DEAD"/>
    <property type="match status" value="1"/>
</dbReference>
<evidence type="ECO:0000256" key="5">
    <source>
        <dbReference type="ARBA" id="ARBA00022840"/>
    </source>
</evidence>
<evidence type="ECO:0000256" key="1">
    <source>
        <dbReference type="ARBA" id="ARBA00022741"/>
    </source>
</evidence>
<dbReference type="GeneID" id="41338416"/>
<evidence type="ECO:0000259" key="8">
    <source>
        <dbReference type="PROSITE" id="PS51192"/>
    </source>
</evidence>
<keyword evidence="4 10" id="KW-0347">Helicase</keyword>
<dbReference type="GO" id="GO:0003677">
    <property type="term" value="F:DNA binding"/>
    <property type="evidence" value="ECO:0007669"/>
    <property type="project" value="UniProtKB-KW"/>
</dbReference>
<evidence type="ECO:0000256" key="2">
    <source>
        <dbReference type="ARBA" id="ARBA00022763"/>
    </source>
</evidence>
<dbReference type="InterPro" id="IPR014001">
    <property type="entry name" value="Helicase_ATP-bd"/>
</dbReference>
<keyword evidence="3" id="KW-0378">Hydrolase</keyword>
<dbReference type="InterPro" id="IPR027417">
    <property type="entry name" value="P-loop_NTPase"/>
</dbReference>
<evidence type="ECO:0000259" key="9">
    <source>
        <dbReference type="PROSITE" id="PS51194"/>
    </source>
</evidence>
<dbReference type="InterPro" id="IPR001650">
    <property type="entry name" value="Helicase_C-like"/>
</dbReference>
<dbReference type="PANTHER" id="PTHR47964">
    <property type="entry name" value="ATP-DEPENDENT DNA HELICASE HOMOLOG RECG, CHLOROPLASTIC"/>
    <property type="match status" value="1"/>
</dbReference>
<dbReference type="RefSeq" id="WP_012242183.1">
    <property type="nucleotide sequence ID" value="NZ_JACAOE010000001.1"/>
</dbReference>
<dbReference type="InterPro" id="IPR011545">
    <property type="entry name" value="DEAD/DEAH_box_helicase_dom"/>
</dbReference>
<dbReference type="Pfam" id="PF17191">
    <property type="entry name" value="RecG_wedge"/>
    <property type="match status" value="1"/>
</dbReference>
<name>A0A553IJD1_ACHLA</name>
<dbReference type="OMA" id="DNGFQAC"/>
<dbReference type="Gene3D" id="3.40.50.300">
    <property type="entry name" value="P-loop containing nucleotide triphosphate hydrolases"/>
    <property type="match status" value="2"/>
</dbReference>
<dbReference type="GO" id="GO:0003678">
    <property type="term" value="F:DNA helicase activity"/>
    <property type="evidence" value="ECO:0007669"/>
    <property type="project" value="TreeGrafter"/>
</dbReference>
<keyword evidence="1" id="KW-0547">Nucleotide-binding</keyword>
<dbReference type="EMBL" id="VKID01000001">
    <property type="protein sequence ID" value="TRY00320.1"/>
    <property type="molecule type" value="Genomic_DNA"/>
</dbReference>
<evidence type="ECO:0000256" key="3">
    <source>
        <dbReference type="ARBA" id="ARBA00022801"/>
    </source>
</evidence>
<proteinExistence type="predicted"/>
<dbReference type="SUPFAM" id="SSF50249">
    <property type="entry name" value="Nucleic acid-binding proteins"/>
    <property type="match status" value="1"/>
</dbReference>
<dbReference type="SMART" id="SM00490">
    <property type="entry name" value="HELICc"/>
    <property type="match status" value="1"/>
</dbReference>